<reference evidence="1" key="1">
    <citation type="submission" date="2018-06" db="EMBL/GenBank/DDBJ databases">
        <authorList>
            <person name="Zhirakovskaya E."/>
        </authorList>
    </citation>
    <scope>NUCLEOTIDE SEQUENCE</scope>
</reference>
<name>A0A3B0SL98_9ZZZZ</name>
<organism evidence="1">
    <name type="scientific">hydrothermal vent metagenome</name>
    <dbReference type="NCBI Taxonomy" id="652676"/>
    <lineage>
        <taxon>unclassified sequences</taxon>
        <taxon>metagenomes</taxon>
        <taxon>ecological metagenomes</taxon>
    </lineage>
</organism>
<proteinExistence type="predicted"/>
<gene>
    <name evidence="1" type="ORF">MNBD_ALPHA08-162</name>
</gene>
<protein>
    <submittedName>
        <fullName evidence="1">Uncharacterized protein</fullName>
    </submittedName>
</protein>
<dbReference type="AlphaFoldDB" id="A0A3B0SL98"/>
<dbReference type="EMBL" id="UOEC01000206">
    <property type="protein sequence ID" value="VAW03052.1"/>
    <property type="molecule type" value="Genomic_DNA"/>
</dbReference>
<sequence length="123" mass="13833">MSPCPKTSMKSRLFVPIAAVLMSIPLSFTAISIADAQITKCKIKVVGGSFKGRAFPIEMKDGKFINQSGMKKSELAGCRAKKKVYGRWYHLCQKGTLIVFKKKSSKWVRLQPKSLLKYQHTCF</sequence>
<accession>A0A3B0SL98</accession>
<evidence type="ECO:0000313" key="1">
    <source>
        <dbReference type="EMBL" id="VAW03052.1"/>
    </source>
</evidence>